<dbReference type="STRING" id="311334.SAMN05421846_104113"/>
<dbReference type="Pfam" id="PF20131">
    <property type="entry name" value="MC3"/>
    <property type="match status" value="1"/>
</dbReference>
<reference evidence="3" key="1">
    <citation type="submission" date="2016-10" db="EMBL/GenBank/DDBJ databases">
        <authorList>
            <person name="Varghese N."/>
            <person name="Submissions S."/>
        </authorList>
    </citation>
    <scope>NUCLEOTIDE SEQUENCE [LARGE SCALE GENOMIC DNA]</scope>
    <source>
        <strain evidence="3">DSM 17071</strain>
    </source>
</reference>
<protein>
    <submittedName>
        <fullName evidence="2">Uncharacterized protein</fullName>
    </submittedName>
</protein>
<dbReference type="EMBL" id="FNDW01000004">
    <property type="protein sequence ID" value="SDI11245.1"/>
    <property type="molecule type" value="Genomic_DNA"/>
</dbReference>
<evidence type="ECO:0000313" key="2">
    <source>
        <dbReference type="EMBL" id="SDI11245.1"/>
    </source>
</evidence>
<keyword evidence="1" id="KW-0812">Transmembrane</keyword>
<dbReference type="OrthoDB" id="1255253at2"/>
<sequence length="172" mass="19934">MIKNLKQEFNLYDIIQNVGIGALACYSFVQGYCVLAVNKKNKNNFPKLEYLFYVLPIVYHQDTMRTFKSSTELYTVLIKNKSILLGLQERANKMSPQTFDALNLAFNRELLSINENNEITIKPEDLRNKISIPSFSGRENTIKNIQDTARRLGNMFAKTDDKNIQLELNIRF</sequence>
<evidence type="ECO:0000313" key="3">
    <source>
        <dbReference type="Proteomes" id="UP000198869"/>
    </source>
</evidence>
<feature type="transmembrane region" description="Helical" evidence="1">
    <location>
        <begin position="14"/>
        <end position="37"/>
    </location>
</feature>
<accession>A0A1G8HX03</accession>
<keyword evidence="1" id="KW-0472">Membrane</keyword>
<evidence type="ECO:0000256" key="1">
    <source>
        <dbReference type="SAM" id="Phobius"/>
    </source>
</evidence>
<name>A0A1G8HX03_9FLAO</name>
<keyword evidence="3" id="KW-1185">Reference proteome</keyword>
<dbReference type="Proteomes" id="UP000198869">
    <property type="component" value="Unassembled WGS sequence"/>
</dbReference>
<keyword evidence="1" id="KW-1133">Transmembrane helix</keyword>
<organism evidence="2 3">
    <name type="scientific">Chryseobacterium taeanense</name>
    <dbReference type="NCBI Taxonomy" id="311334"/>
    <lineage>
        <taxon>Bacteria</taxon>
        <taxon>Pseudomonadati</taxon>
        <taxon>Bacteroidota</taxon>
        <taxon>Flavobacteriia</taxon>
        <taxon>Flavobacteriales</taxon>
        <taxon>Weeksellaceae</taxon>
        <taxon>Chryseobacterium group</taxon>
        <taxon>Chryseobacterium</taxon>
    </lineage>
</organism>
<gene>
    <name evidence="2" type="ORF">SAMN05421846_104113</name>
</gene>
<dbReference type="InterPro" id="IPR045390">
    <property type="entry name" value="ABC-3C_MC3"/>
</dbReference>
<dbReference type="PROSITE" id="PS51257">
    <property type="entry name" value="PROKAR_LIPOPROTEIN"/>
    <property type="match status" value="1"/>
</dbReference>
<dbReference type="RefSeq" id="WP_089856750.1">
    <property type="nucleotide sequence ID" value="NZ_FNDW01000004.1"/>
</dbReference>
<dbReference type="AlphaFoldDB" id="A0A1G8HX03"/>
<proteinExistence type="predicted"/>